<dbReference type="InterPro" id="IPR002401">
    <property type="entry name" value="Cyt_P450_E_grp-I"/>
</dbReference>
<evidence type="ECO:0000256" key="1">
    <source>
        <dbReference type="ARBA" id="ARBA00022617"/>
    </source>
</evidence>
<dbReference type="PRINTS" id="PR00385">
    <property type="entry name" value="P450"/>
</dbReference>
<evidence type="ECO:0000256" key="3">
    <source>
        <dbReference type="ARBA" id="ARBA00023004"/>
    </source>
</evidence>
<protein>
    <recommendedName>
        <fullName evidence="6">Cytochrome P450</fullName>
    </recommendedName>
</protein>
<dbReference type="Gene3D" id="1.10.630.10">
    <property type="entry name" value="Cytochrome P450"/>
    <property type="match status" value="1"/>
</dbReference>
<dbReference type="PRINTS" id="PR00463">
    <property type="entry name" value="EP450I"/>
</dbReference>
<keyword evidence="5" id="KW-1185">Reference proteome</keyword>
<proteinExistence type="predicted"/>
<evidence type="ECO:0000313" key="4">
    <source>
        <dbReference type="EMBL" id="KAL1871337.1"/>
    </source>
</evidence>
<accession>A0ABR3X5Y5</accession>
<sequence length="515" mass="57868">MASLSLIAAVFLTTVLLVKYFLLDPLVLSPLSRVPGPRLYALTKWRLAYEDWNARSTRTILQLHEKYGPVVRIGPNQVSFNSLTAVRTIYGPGSRFGRTDFYRMFDVYGRQNLFTFFSAAEHGQRKKLLSHAYSKSVVLRPHTASMIEEKTKQYLALIETEPDHVSDIFATLHYYSLDNITEFLYGSYGSTSALQGSAVHRELIGDILDPSRRRLSWFTVHFGALTKWAYSRSGVVEMIVRPLLPMQKPATYTGIRDFALKTYQNFGAAKDNSGKGCMTPEEPQELSILEHLWHRRQTRGQKPLDDLDIASECADHFLAGIDTTSDTLMFLIWSLSQPANSPVQEKLREEVLALSGESLNGSGIPTAEASDKCTYLNAVIKETLRLYAPLPSFEPRMSAADSIVDEYKVPAGTIVGVSPFALHRNPHVFEDPLTFNPDRWLGPEVAELNRWFWAFSSGGRMCIGIQSVFAMIPNGFQTLTKGNTLIPAQQLGHGRNDHARSSNIPEVQNQTWAWL</sequence>
<keyword evidence="3" id="KW-0408">Iron</keyword>
<reference evidence="4 5" key="1">
    <citation type="journal article" date="2024" name="Commun. Biol.">
        <title>Comparative genomic analysis of thermophilic fungi reveals convergent evolutionary adaptations and gene losses.</title>
        <authorList>
            <person name="Steindorff A.S."/>
            <person name="Aguilar-Pontes M.V."/>
            <person name="Robinson A.J."/>
            <person name="Andreopoulos B."/>
            <person name="LaButti K."/>
            <person name="Kuo A."/>
            <person name="Mondo S."/>
            <person name="Riley R."/>
            <person name="Otillar R."/>
            <person name="Haridas S."/>
            <person name="Lipzen A."/>
            <person name="Grimwood J."/>
            <person name="Schmutz J."/>
            <person name="Clum A."/>
            <person name="Reid I.D."/>
            <person name="Moisan M.C."/>
            <person name="Butler G."/>
            <person name="Nguyen T.T.M."/>
            <person name="Dewar K."/>
            <person name="Conant G."/>
            <person name="Drula E."/>
            <person name="Henrissat B."/>
            <person name="Hansel C."/>
            <person name="Singer S."/>
            <person name="Hutchinson M.I."/>
            <person name="de Vries R.P."/>
            <person name="Natvig D.O."/>
            <person name="Powell A.J."/>
            <person name="Tsang A."/>
            <person name="Grigoriev I.V."/>
        </authorList>
    </citation>
    <scope>NUCLEOTIDE SEQUENCE [LARGE SCALE GENOMIC DNA]</scope>
    <source>
        <strain evidence="4 5">ATCC 24622</strain>
    </source>
</reference>
<evidence type="ECO:0000256" key="2">
    <source>
        <dbReference type="ARBA" id="ARBA00022723"/>
    </source>
</evidence>
<evidence type="ECO:0000313" key="5">
    <source>
        <dbReference type="Proteomes" id="UP001586593"/>
    </source>
</evidence>
<dbReference type="SUPFAM" id="SSF48264">
    <property type="entry name" value="Cytochrome P450"/>
    <property type="match status" value="1"/>
</dbReference>
<dbReference type="Pfam" id="PF00067">
    <property type="entry name" value="p450"/>
    <property type="match status" value="1"/>
</dbReference>
<dbReference type="InterPro" id="IPR050121">
    <property type="entry name" value="Cytochrome_P450_monoxygenase"/>
</dbReference>
<keyword evidence="2" id="KW-0479">Metal-binding</keyword>
<dbReference type="Proteomes" id="UP001586593">
    <property type="component" value="Unassembled WGS sequence"/>
</dbReference>
<dbReference type="EMBL" id="JAZHXJ010000156">
    <property type="protein sequence ID" value="KAL1871337.1"/>
    <property type="molecule type" value="Genomic_DNA"/>
</dbReference>
<gene>
    <name evidence="4" type="ORF">VTK73DRAFT_2091</name>
</gene>
<evidence type="ECO:0008006" key="6">
    <source>
        <dbReference type="Google" id="ProtNLM"/>
    </source>
</evidence>
<comment type="caution">
    <text evidence="4">The sequence shown here is derived from an EMBL/GenBank/DDBJ whole genome shotgun (WGS) entry which is preliminary data.</text>
</comment>
<dbReference type="PANTHER" id="PTHR24305">
    <property type="entry name" value="CYTOCHROME P450"/>
    <property type="match status" value="1"/>
</dbReference>
<name>A0ABR3X5Y5_9PEZI</name>
<dbReference type="InterPro" id="IPR036396">
    <property type="entry name" value="Cyt_P450_sf"/>
</dbReference>
<dbReference type="PANTHER" id="PTHR24305:SF164">
    <property type="entry name" value="P450, PUTATIVE (EUROFUNG)-RELATED"/>
    <property type="match status" value="1"/>
</dbReference>
<dbReference type="InterPro" id="IPR001128">
    <property type="entry name" value="Cyt_P450"/>
</dbReference>
<keyword evidence="1" id="KW-0349">Heme</keyword>
<organism evidence="4 5">
    <name type="scientific">Phialemonium thermophilum</name>
    <dbReference type="NCBI Taxonomy" id="223376"/>
    <lineage>
        <taxon>Eukaryota</taxon>
        <taxon>Fungi</taxon>
        <taxon>Dikarya</taxon>
        <taxon>Ascomycota</taxon>
        <taxon>Pezizomycotina</taxon>
        <taxon>Sordariomycetes</taxon>
        <taxon>Sordariomycetidae</taxon>
        <taxon>Cephalothecales</taxon>
        <taxon>Cephalothecaceae</taxon>
        <taxon>Phialemonium</taxon>
    </lineage>
</organism>